<keyword evidence="1" id="KW-0175">Coiled coil</keyword>
<reference evidence="4 5" key="2">
    <citation type="submission" date="2013-02" db="EMBL/GenBank/DDBJ databases">
        <title>The Genome Sequence of Plasmodium falciparum Palo Alto/Uganda.</title>
        <authorList>
            <consortium name="The Broad Institute Genome Sequencing Platform"/>
            <consortium name="The Broad Institute Genome Sequencing Center for Infectious Disease"/>
            <person name="Neafsey D."/>
            <person name="Cheeseman I."/>
            <person name="Volkman S."/>
            <person name="Adams J."/>
            <person name="Walker B."/>
            <person name="Young S.K."/>
            <person name="Zeng Q."/>
            <person name="Gargeya S."/>
            <person name="Fitzgerald M."/>
            <person name="Haas B."/>
            <person name="Abouelleil A."/>
            <person name="Alvarado L."/>
            <person name="Arachchi H.M."/>
            <person name="Berlin A.M."/>
            <person name="Chapman S.B."/>
            <person name="Dewar J."/>
            <person name="Goldberg J."/>
            <person name="Griggs A."/>
            <person name="Gujja S."/>
            <person name="Hansen M."/>
            <person name="Howarth C."/>
            <person name="Imamovic A."/>
            <person name="Larimer J."/>
            <person name="McCowan C."/>
            <person name="Murphy C."/>
            <person name="Neiman D."/>
            <person name="Pearson M."/>
            <person name="Priest M."/>
            <person name="Roberts A."/>
            <person name="Saif S."/>
            <person name="Shea T."/>
            <person name="Sisk P."/>
            <person name="Sykes S."/>
            <person name="Wortman J."/>
            <person name="Nusbaum C."/>
            <person name="Birren B."/>
        </authorList>
    </citation>
    <scope>NUCLEOTIDE SEQUENCE [LARGE SCALE GENOMIC DNA]</scope>
    <source>
        <strain evidence="4 5">Palo Alto/Uganda</strain>
    </source>
</reference>
<evidence type="ECO:0000313" key="4">
    <source>
        <dbReference type="EMBL" id="ETW56266.1"/>
    </source>
</evidence>
<proteinExistence type="predicted"/>
<dbReference type="EMBL" id="KI927326">
    <property type="protein sequence ID" value="ETW56266.1"/>
    <property type="molecule type" value="Genomic_DNA"/>
</dbReference>
<accession>W4J3R3</accession>
<feature type="coiled-coil region" evidence="1">
    <location>
        <begin position="1038"/>
        <end position="1065"/>
    </location>
</feature>
<gene>
    <name evidence="4" type="ORF">PFUGPA_01785</name>
</gene>
<evidence type="ECO:0000256" key="2">
    <source>
        <dbReference type="SAM" id="MobiDB-lite"/>
    </source>
</evidence>
<feature type="region of interest" description="Disordered" evidence="2">
    <location>
        <begin position="581"/>
        <end position="614"/>
    </location>
</feature>
<keyword evidence="3" id="KW-1133">Transmembrane helix</keyword>
<feature type="compositionally biased region" description="Polar residues" evidence="2">
    <location>
        <begin position="581"/>
        <end position="592"/>
    </location>
</feature>
<feature type="transmembrane region" description="Helical" evidence="3">
    <location>
        <begin position="150"/>
        <end position="176"/>
    </location>
</feature>
<dbReference type="PANTHER" id="PTHR16189:SF3">
    <property type="entry name" value="AMINO ACID TRANSPORTER TRANSMEMBRANE DOMAIN-CONTAINING PROTEIN"/>
    <property type="match status" value="1"/>
</dbReference>
<feature type="transmembrane region" description="Helical" evidence="3">
    <location>
        <begin position="182"/>
        <end position="203"/>
    </location>
</feature>
<feature type="transmembrane region" description="Helical" evidence="3">
    <location>
        <begin position="337"/>
        <end position="360"/>
    </location>
</feature>
<evidence type="ECO:0000256" key="1">
    <source>
        <dbReference type="SAM" id="Coils"/>
    </source>
</evidence>
<feature type="region of interest" description="Disordered" evidence="2">
    <location>
        <begin position="628"/>
        <end position="663"/>
    </location>
</feature>
<feature type="region of interest" description="Disordered" evidence="2">
    <location>
        <begin position="718"/>
        <end position="746"/>
    </location>
</feature>
<evidence type="ECO:0008006" key="6">
    <source>
        <dbReference type="Google" id="ProtNLM"/>
    </source>
</evidence>
<protein>
    <recommendedName>
        <fullName evidence="6">Amino acid transporter</fullName>
    </recommendedName>
</protein>
<name>W4J3R3_PLAFP</name>
<feature type="transmembrane region" description="Helical" evidence="3">
    <location>
        <begin position="73"/>
        <end position="92"/>
    </location>
</feature>
<dbReference type="OrthoDB" id="294541at2759"/>
<feature type="transmembrane region" description="Helical" evidence="3">
    <location>
        <begin position="246"/>
        <end position="268"/>
    </location>
</feature>
<evidence type="ECO:0000313" key="5">
    <source>
        <dbReference type="Proteomes" id="UP000019103"/>
    </source>
</evidence>
<feature type="transmembrane region" description="Helical" evidence="3">
    <location>
        <begin position="420"/>
        <end position="440"/>
    </location>
</feature>
<feature type="compositionally biased region" description="Basic residues" evidence="2">
    <location>
        <begin position="731"/>
        <end position="746"/>
    </location>
</feature>
<organism evidence="4 5">
    <name type="scientific">Plasmodium falciparum (isolate Palo Alto / Uganda)</name>
    <dbReference type="NCBI Taxonomy" id="57270"/>
    <lineage>
        <taxon>Eukaryota</taxon>
        <taxon>Sar</taxon>
        <taxon>Alveolata</taxon>
        <taxon>Apicomplexa</taxon>
        <taxon>Aconoidasida</taxon>
        <taxon>Haemosporida</taxon>
        <taxon>Plasmodiidae</taxon>
        <taxon>Plasmodium</taxon>
        <taxon>Plasmodium (Laverania)</taxon>
    </lineage>
</organism>
<feature type="transmembrane region" description="Helical" evidence="3">
    <location>
        <begin position="215"/>
        <end position="234"/>
    </location>
</feature>
<feature type="transmembrane region" description="Helical" evidence="3">
    <location>
        <begin position="1571"/>
        <end position="1589"/>
    </location>
</feature>
<keyword evidence="3" id="KW-0812">Transmembrane</keyword>
<sequence>MSICISTQIEPNDETYTNNSIVDMYEKRKEERNTDMIKDTTSSSYDKEYIEKIKRLKKQKYFGNKTIGKFSSYIYLINQIFGSGIVSIPYVFKNSGWLPSLVANILICILTIFNSLLFLRTMTMIPNNIHFNKRYEYISTVCYFLGKKNIYFWLVQICFYASILCSNIISIVIVSLAVDHLIINMFGYTIGFVIYPNIEMRYFTNINELYYTKNYILCITIGYIINAIVSIYFSQSNLEDNMKVQFLSFFFLMTTILQMIYLSILKIYQYNTTNINLHLLTNNNSINKYTDIKYPTVFGNYNFKQLISSYISSYSTITVIPCWANEMKSDVKIIKTVWLCNIFCCIIYYIFGYVLCTAYPNINNDNILNDILQTPFLNIYMKISIYIFDILTIAPGIYVYCIATRYNLINSNICSEKTAFLFGTIFPFFISCFFNSRYIFENIFTWSSLIFSYACNFITPSIIYLIACKNIPFSEKNPLKYIHVLYDPKEYMNRKNLCQEVQKKNKRMCIQKDTEIKENALISTMYEGKYNDKLEHNNSNNNNNNNFLSIQAAEINKINNSREQKINYVDSQSNHFTVPIKTNSQSKEGNNMENKKRDISIDNKTLQQKKKKKSVNLNTDNVIIRMNEEDMEENQHVQYEKDHDEKYDNEKNKENTYNNQTNYNHYKKDNINIIDDNNVGKIKHNVKNIKKTKQKKDMFEYRKYNSLFNTKKKNVSYNSQKKNESNSYNIRRSRKHKTVMGFEKKKRRNKHEMNIIHDGYNKYQDSDSHSDNINDDDDDEDILHDKIIADLSRDIYNDIKIIQKNYERDEYLIKCSDIFDSFLNLKLIMETEKNNNTNMRNNYDMESIYNMGNNYDMESIYNMGNNYDMESIYNMGNNYDMKNNYSINSHHNIHYMSNIKKQHNSVEYSNISNTLHINPKHEMKPSPFFSYPCYKSIDHSNNLYIYNSYDIKFNNMNKQEKNKNLGSDNGNHKNILLYSNVKDDEKEYILFDKRRVLENIIQHEKEDHNDNENNKIYIEQTNNKIGTSINNYSDKKYIEKKKNELNELINNQNKYKHQFNNIEKEFDILISGINNKQNLTWAFDGNKKENYIGNKKNLYFVNNKNINVSNVICTFNLNNTYRKSTSFGYFYNSNCKPYVKEGNVINKLYNMLNRMNTYGSSPLNCISDDVIIPTQTCRKQNTDIYYYINDNERNKKGKHMYNNILSDDTEEEPFKVYLSNDIDINEDNDKIYTICDDKKGYPDFKMDDKNNNNKTYDSNKYDSNKYDSNIYDSNIYDSNKYDSNIYDSNIYDSNIYDNNNNNNNNNKDDNIFHKKDYHARFTNHIKNNQKEDENNKEEIIKVKSNHHNNNLEQKSTIQSQDKLLYSLNSYNKRSKVYKDINTLSVPDNVYNVIPQLNKRKGTNNYDEDINNIYNYYKYNFLLCFNENIKNNKEYLKNYNHIRNTNIYYNNIIHNNNQSTINKKNIHKNDKIKTDIINITSENDIMKKNKKFKSLYINTFSNDDKKEPLINHNKNDIEELPTIKLICSEKPIYGYEDAYQIDDYVNGQINENIIHVYPFIYLRIKHVKITQMLLGITIMLLFIAILYDFIY</sequence>
<feature type="compositionally biased region" description="Basic and acidic residues" evidence="2">
    <location>
        <begin position="633"/>
        <end position="654"/>
    </location>
</feature>
<keyword evidence="3" id="KW-0472">Membrane</keyword>
<reference evidence="4 5" key="1">
    <citation type="submission" date="2013-02" db="EMBL/GenBank/DDBJ databases">
        <title>The Genome Annotation of Plasmodium falciparum Palo Alto/Uganda.</title>
        <authorList>
            <consortium name="The Broad Institute Genome Sequencing Platform"/>
            <consortium name="The Broad Institute Genome Sequencing Center for Infectious Disease"/>
            <person name="Neafsey D."/>
            <person name="Hoffman S."/>
            <person name="Volkman S."/>
            <person name="Rosenthal P."/>
            <person name="Walker B."/>
            <person name="Young S.K."/>
            <person name="Zeng Q."/>
            <person name="Gargeya S."/>
            <person name="Fitzgerald M."/>
            <person name="Haas B."/>
            <person name="Abouelleil A."/>
            <person name="Allen A.W."/>
            <person name="Alvarado L."/>
            <person name="Arachchi H.M."/>
            <person name="Berlin A.M."/>
            <person name="Chapman S.B."/>
            <person name="Gainer-Dewar J."/>
            <person name="Goldberg J."/>
            <person name="Griggs A."/>
            <person name="Gujja S."/>
            <person name="Hansen M."/>
            <person name="Howarth C."/>
            <person name="Imamovic A."/>
            <person name="Ireland A."/>
            <person name="Larimer J."/>
            <person name="McCowan C."/>
            <person name="Murphy C."/>
            <person name="Pearson M."/>
            <person name="Poon T.W."/>
            <person name="Priest M."/>
            <person name="Roberts A."/>
            <person name="Saif S."/>
            <person name="Shea T."/>
            <person name="Sisk P."/>
            <person name="Sykes S."/>
            <person name="Wortman J."/>
            <person name="Nusbaum C."/>
            <person name="Birren B."/>
        </authorList>
    </citation>
    <scope>NUCLEOTIDE SEQUENCE [LARGE SCALE GENOMIC DNA]</scope>
    <source>
        <strain evidence="4 5">Palo Alto/Uganda</strain>
    </source>
</reference>
<evidence type="ECO:0000256" key="3">
    <source>
        <dbReference type="SAM" id="Phobius"/>
    </source>
</evidence>
<dbReference type="PANTHER" id="PTHR16189">
    <property type="entry name" value="TRANSMEMBRANE PROTEIN 104-RELATED"/>
    <property type="match status" value="1"/>
</dbReference>
<dbReference type="Proteomes" id="UP000019103">
    <property type="component" value="Unassembled WGS sequence"/>
</dbReference>
<dbReference type="OMA" id="CYFLGKN"/>
<feature type="transmembrane region" description="Helical" evidence="3">
    <location>
        <begin position="380"/>
        <end position="400"/>
    </location>
</feature>
<feature type="compositionally biased region" description="Polar residues" evidence="2">
    <location>
        <begin position="718"/>
        <end position="730"/>
    </location>
</feature>
<feature type="transmembrane region" description="Helical" evidence="3">
    <location>
        <begin position="98"/>
        <end position="119"/>
    </location>
</feature>